<evidence type="ECO:0000256" key="10">
    <source>
        <dbReference type="PIRSR" id="PIRSR008129-2"/>
    </source>
</evidence>
<dbReference type="SUPFAM" id="SSF57501">
    <property type="entry name" value="Cystine-knot cytokines"/>
    <property type="match status" value="1"/>
</dbReference>
<evidence type="ECO:0000313" key="13">
    <source>
        <dbReference type="RefSeq" id="XP_010779352.1"/>
    </source>
</evidence>
<comment type="subcellular location">
    <subcellularLocation>
        <location evidence="1">Secreted</location>
    </subcellularLocation>
</comment>
<dbReference type="PIRSF" id="PIRSF008129">
    <property type="entry name" value="Noggin"/>
    <property type="match status" value="1"/>
</dbReference>
<proteinExistence type="inferred from homology"/>
<dbReference type="GO" id="GO:0005615">
    <property type="term" value="C:extracellular space"/>
    <property type="evidence" value="ECO:0007669"/>
    <property type="project" value="TreeGrafter"/>
</dbReference>
<dbReference type="Proteomes" id="UP000504611">
    <property type="component" value="Unplaced"/>
</dbReference>
<keyword evidence="3" id="KW-0217">Developmental protein</keyword>
<dbReference type="AlphaFoldDB" id="A0A6I9NT38"/>
<keyword evidence="7 9" id="KW-1015">Disulfide bond</keyword>
<dbReference type="GO" id="GO:0051216">
    <property type="term" value="P:cartilage development"/>
    <property type="evidence" value="ECO:0007669"/>
    <property type="project" value="UniProtKB-KW"/>
</dbReference>
<feature type="disulfide bond" evidence="9">
    <location>
        <begin position="144"/>
        <end position="195"/>
    </location>
</feature>
<feature type="signal peptide" evidence="11">
    <location>
        <begin position="1"/>
        <end position="20"/>
    </location>
</feature>
<dbReference type="Pfam" id="PF05806">
    <property type="entry name" value="Noggin"/>
    <property type="match status" value="1"/>
</dbReference>
<dbReference type="OrthoDB" id="5950649at2759"/>
<evidence type="ECO:0000313" key="12">
    <source>
        <dbReference type="Proteomes" id="UP000504611"/>
    </source>
</evidence>
<dbReference type="GlyCosmos" id="A0A6I9NT38">
    <property type="glycosylation" value="1 site, No reported glycans"/>
</dbReference>
<dbReference type="PANTHER" id="PTHR10494">
    <property type="entry name" value="BONE MORPHOGENETIC PROTEIN INHIBITOR, NOGGIN"/>
    <property type="match status" value="1"/>
</dbReference>
<evidence type="ECO:0000256" key="6">
    <source>
        <dbReference type="ARBA" id="ARBA00022782"/>
    </source>
</evidence>
<dbReference type="Gene3D" id="1.10.287.520">
    <property type="entry name" value="Helix hairpin bin"/>
    <property type="match status" value="1"/>
</dbReference>
<evidence type="ECO:0000256" key="2">
    <source>
        <dbReference type="ARBA" id="ARBA00007480"/>
    </source>
</evidence>
<evidence type="ECO:0000256" key="7">
    <source>
        <dbReference type="ARBA" id="ARBA00023157"/>
    </source>
</evidence>
<sequence length="201" mass="23263">MEPSLPVLLVLLLSLPVSTSQHFFLLRPSDLMPVLELQEDPDPELDPREKDLNETELHSALGRHFDPEMMSLFPREEDQEQGVLPKELQDLDQDLDWKQKKKKKKKKKLRRRLQLWARTGCPLVPTWTDLGARFWPRYVRVGSCRRQSSCSVPRGMFCRPARSSSLTVLRWHCVTRGAGLRCAWIPVNYPVISECKCACPT</sequence>
<feature type="chain" id="PRO_5026856677" evidence="11">
    <location>
        <begin position="21"/>
        <end position="201"/>
    </location>
</feature>
<evidence type="ECO:0000256" key="3">
    <source>
        <dbReference type="ARBA" id="ARBA00022473"/>
    </source>
</evidence>
<dbReference type="GeneID" id="104954002"/>
<evidence type="ECO:0000256" key="4">
    <source>
        <dbReference type="ARBA" id="ARBA00022525"/>
    </source>
</evidence>
<dbReference type="Gene3D" id="2.10.90.10">
    <property type="entry name" value="Cystine-knot cytokines"/>
    <property type="match status" value="1"/>
</dbReference>
<comment type="similarity">
    <text evidence="2">Belongs to the noggin family.</text>
</comment>
<keyword evidence="12" id="KW-1185">Reference proteome</keyword>
<dbReference type="RefSeq" id="XP_010779352.1">
    <property type="nucleotide sequence ID" value="XM_010781050.1"/>
</dbReference>
<keyword evidence="4" id="KW-0964">Secreted</keyword>
<protein>
    <submittedName>
        <fullName evidence="13">Noggin-3-like</fullName>
    </submittedName>
</protein>
<dbReference type="KEGG" id="ncc:104954002"/>
<keyword evidence="6" id="KW-0221">Differentiation</keyword>
<reference evidence="13" key="1">
    <citation type="submission" date="2025-08" db="UniProtKB">
        <authorList>
            <consortium name="RefSeq"/>
        </authorList>
    </citation>
    <scope>IDENTIFICATION</scope>
    <source>
        <tissue evidence="13">Muscle</tissue>
    </source>
</reference>
<dbReference type="GO" id="GO:0009953">
    <property type="term" value="P:dorsal/ventral pattern formation"/>
    <property type="evidence" value="ECO:0007669"/>
    <property type="project" value="TreeGrafter"/>
</dbReference>
<evidence type="ECO:0000256" key="9">
    <source>
        <dbReference type="PIRSR" id="PIRSR008129-1"/>
    </source>
</evidence>
<feature type="disulfide bond" evidence="9">
    <location>
        <begin position="173"/>
        <end position="182"/>
    </location>
</feature>
<dbReference type="PANTHER" id="PTHR10494:SF5">
    <property type="entry name" value="NOGGIN"/>
    <property type="match status" value="1"/>
</dbReference>
<gene>
    <name evidence="13" type="primary">LOC104954002</name>
</gene>
<keyword evidence="5 11" id="KW-0732">Signal</keyword>
<evidence type="ECO:0000256" key="1">
    <source>
        <dbReference type="ARBA" id="ARBA00004613"/>
    </source>
</evidence>
<dbReference type="GO" id="GO:0030514">
    <property type="term" value="P:negative regulation of BMP signaling pathway"/>
    <property type="evidence" value="ECO:0007669"/>
    <property type="project" value="InterPro"/>
</dbReference>
<evidence type="ECO:0000256" key="11">
    <source>
        <dbReference type="SAM" id="SignalP"/>
    </source>
</evidence>
<dbReference type="InterPro" id="IPR008717">
    <property type="entry name" value="Noggin"/>
</dbReference>
<feature type="disulfide bond" evidence="9">
    <location>
        <begin position="150"/>
        <end position="197"/>
    </location>
</feature>
<keyword evidence="8" id="KW-0891">Chondrogenesis</keyword>
<dbReference type="InterPro" id="IPR029034">
    <property type="entry name" value="Cystine-knot_cytokine"/>
</dbReference>
<evidence type="ECO:0000256" key="8">
    <source>
        <dbReference type="ARBA" id="ARBA00023188"/>
    </source>
</evidence>
<dbReference type="GO" id="GO:0045596">
    <property type="term" value="P:negative regulation of cell differentiation"/>
    <property type="evidence" value="ECO:0007669"/>
    <property type="project" value="InterPro"/>
</dbReference>
<accession>A0A6I9NT38</accession>
<dbReference type="GO" id="GO:0001649">
    <property type="term" value="P:osteoblast differentiation"/>
    <property type="evidence" value="ECO:0007669"/>
    <property type="project" value="TreeGrafter"/>
</dbReference>
<evidence type="ECO:0000256" key="5">
    <source>
        <dbReference type="ARBA" id="ARBA00022729"/>
    </source>
</evidence>
<organism evidence="12 13">
    <name type="scientific">Notothenia coriiceps</name>
    <name type="common">black rockcod</name>
    <dbReference type="NCBI Taxonomy" id="8208"/>
    <lineage>
        <taxon>Eukaryota</taxon>
        <taxon>Metazoa</taxon>
        <taxon>Chordata</taxon>
        <taxon>Craniata</taxon>
        <taxon>Vertebrata</taxon>
        <taxon>Euteleostomi</taxon>
        <taxon>Actinopterygii</taxon>
        <taxon>Neopterygii</taxon>
        <taxon>Teleostei</taxon>
        <taxon>Neoteleostei</taxon>
        <taxon>Acanthomorphata</taxon>
        <taxon>Eupercaria</taxon>
        <taxon>Perciformes</taxon>
        <taxon>Notothenioidei</taxon>
        <taxon>Nototheniidae</taxon>
        <taxon>Notothenia</taxon>
    </lineage>
</organism>
<feature type="glycosylation site" description="N-linked (GlcNAc...) asparagine" evidence="10">
    <location>
        <position position="53"/>
    </location>
</feature>
<feature type="disulfide bond" evidence="9">
    <location>
        <begin position="121"/>
        <end position="158"/>
    </location>
</feature>
<name>A0A6I9NT38_9TELE</name>